<dbReference type="PATRIC" id="fig|273035.7.peg.447"/>
<sequence>MKRVSMLSVLTYDKNTLTDTELSVIEQIIQNPILFTSKIRLNISFSVIHQP</sequence>
<dbReference type="RefSeq" id="WP_235511273.1">
    <property type="nucleotide sequence ID" value="NZ_CP010899.1"/>
</dbReference>
<protein>
    <submittedName>
        <fullName evidence="1">Uncharacterized protein</fullName>
    </submittedName>
</protein>
<proteinExistence type="predicted"/>
<reference evidence="1 2" key="1">
    <citation type="journal article" date="2015" name="Genome Announc.">
        <title>Complete Genome Sequence of Spiroplasma kunkelii Strain CR2-3x, Causal Agent of Corn Stunt Disease in Zea mays L.</title>
        <authorList>
            <person name="Davis R.E."/>
            <person name="Shao J."/>
            <person name="Dally E.L."/>
            <person name="Zhao Y."/>
            <person name="Gasparich G.E."/>
            <person name="Gaynor B.J."/>
            <person name="Athey J.C."/>
            <person name="Harrison N.A."/>
            <person name="Donofrio N."/>
        </authorList>
    </citation>
    <scope>NUCLEOTIDE SEQUENCE [LARGE SCALE GENOMIC DNA]</scope>
    <source>
        <strain evidence="1 2">CR2-3x</strain>
    </source>
</reference>
<gene>
    <name evidence="1" type="ORF">SKUN_00377</name>
</gene>
<dbReference type="KEGG" id="skn:SKUN_00377"/>
<dbReference type="AlphaFoldDB" id="A0A0K2JFU5"/>
<keyword evidence="2" id="KW-1185">Reference proteome</keyword>
<dbReference type="EMBL" id="CP010899">
    <property type="protein sequence ID" value="ALA97293.1"/>
    <property type="molecule type" value="Genomic_DNA"/>
</dbReference>
<name>A0A0K2JFU5_SPIKU</name>
<accession>A0A0K2JFU5</accession>
<dbReference type="Proteomes" id="UP000062963">
    <property type="component" value="Chromosome"/>
</dbReference>
<evidence type="ECO:0000313" key="2">
    <source>
        <dbReference type="Proteomes" id="UP000062963"/>
    </source>
</evidence>
<evidence type="ECO:0000313" key="1">
    <source>
        <dbReference type="EMBL" id="ALA97293.1"/>
    </source>
</evidence>
<organism evidence="1 2">
    <name type="scientific">Spiroplasma kunkelii CR2-3x</name>
    <dbReference type="NCBI Taxonomy" id="273035"/>
    <lineage>
        <taxon>Bacteria</taxon>
        <taxon>Bacillati</taxon>
        <taxon>Mycoplasmatota</taxon>
        <taxon>Mollicutes</taxon>
        <taxon>Entomoplasmatales</taxon>
        <taxon>Spiroplasmataceae</taxon>
        <taxon>Spiroplasma</taxon>
    </lineage>
</organism>